<comment type="catalytic activity">
    <reaction evidence="1">
        <text>ATP + protein L-histidine = ADP + protein N-phospho-L-histidine.</text>
        <dbReference type="EC" id="2.7.13.3"/>
    </reaction>
</comment>
<keyword evidence="5" id="KW-0808">Transferase</keyword>
<evidence type="ECO:0000256" key="5">
    <source>
        <dbReference type="ARBA" id="ARBA00022679"/>
    </source>
</evidence>
<organism evidence="10 11">
    <name type="scientific">Cryobacterium melibiosiphilum</name>
    <dbReference type="NCBI Taxonomy" id="995039"/>
    <lineage>
        <taxon>Bacteria</taxon>
        <taxon>Bacillati</taxon>
        <taxon>Actinomycetota</taxon>
        <taxon>Actinomycetes</taxon>
        <taxon>Micrococcales</taxon>
        <taxon>Microbacteriaceae</taxon>
        <taxon>Cryobacterium</taxon>
    </lineage>
</organism>
<feature type="transmembrane region" description="Helical" evidence="8">
    <location>
        <begin position="95"/>
        <end position="113"/>
    </location>
</feature>
<evidence type="ECO:0000256" key="2">
    <source>
        <dbReference type="ARBA" id="ARBA00004236"/>
    </source>
</evidence>
<comment type="subcellular location">
    <subcellularLocation>
        <location evidence="2">Cell membrane</location>
    </subcellularLocation>
</comment>
<evidence type="ECO:0000313" key="10">
    <source>
        <dbReference type="EMBL" id="RJT89744.1"/>
    </source>
</evidence>
<dbReference type="InterPro" id="IPR003661">
    <property type="entry name" value="HisK_dim/P_dom"/>
</dbReference>
<dbReference type="Gene3D" id="3.30.450.20">
    <property type="entry name" value="PAS domain"/>
    <property type="match status" value="1"/>
</dbReference>
<dbReference type="InterPro" id="IPR003594">
    <property type="entry name" value="HATPase_dom"/>
</dbReference>
<accession>A0A3A5MX22</accession>
<keyword evidence="7" id="KW-0902">Two-component regulatory system</keyword>
<dbReference type="InterPro" id="IPR036097">
    <property type="entry name" value="HisK_dim/P_sf"/>
</dbReference>
<dbReference type="Proteomes" id="UP000272015">
    <property type="component" value="Unassembled WGS sequence"/>
</dbReference>
<evidence type="ECO:0000256" key="3">
    <source>
        <dbReference type="ARBA" id="ARBA00012438"/>
    </source>
</evidence>
<feature type="domain" description="Histidine kinase" evidence="9">
    <location>
        <begin position="329"/>
        <end position="537"/>
    </location>
</feature>
<sequence length="537" mass="56322">MPDRAPESLMLQFLRTQVPFAAALSCLAIFLAIARPALLGDAWMLSALVLGAAATLLSLVLPLILARFRLPSNWLIVTPLLDIVAVVLLREADRSAFAAVGILIVFPVIWMAYSFSRRVLALAMLAAFLVPAIPFAVLRDWPHSPAAWATVTLVPLFVCFLAFSIWIAASTLRRHQRQLESVTIQLREALHAAEIRAIKVDAMINSVEASIVLFDAEGEAILWNDASVAMSQRAGGAGDVSAIGLPLVFAADRVTPVPVTEQVLAGAAHGDLPGGDIVWLGTPGDQAAVIASSHTVTDDDGSTIGRVVVAQDVTELVEATSVRDDFLAAVSDELQTPLTTIVGKLDLLAEDTADSARGLAAIQRSSERLLETVDHLMDAAGPPAITRHRVEVGSVITCAVERIRPAALLAGVEIAWEAGHDLVAPVDGGAIAQILDQLLSNAVKFVGDSGRVRVSSGLDGNNVVIHVADTGIGMSMDEQRQMFDRFFRAPAARAAAVPGAGLGLSIVKSLVAAHGGTVQVKSASGVGTVVTVTVPVG</sequence>
<name>A0A3A5MX22_9MICO</name>
<dbReference type="AlphaFoldDB" id="A0A3A5MX22"/>
<feature type="transmembrane region" description="Helical" evidence="8">
    <location>
        <begin position="120"/>
        <end position="139"/>
    </location>
</feature>
<dbReference type="InterPro" id="IPR036890">
    <property type="entry name" value="HATPase_C_sf"/>
</dbReference>
<evidence type="ECO:0000256" key="6">
    <source>
        <dbReference type="ARBA" id="ARBA00022777"/>
    </source>
</evidence>
<dbReference type="EMBL" id="QZVS01000069">
    <property type="protein sequence ID" value="RJT89744.1"/>
    <property type="molecule type" value="Genomic_DNA"/>
</dbReference>
<dbReference type="SMART" id="SM00388">
    <property type="entry name" value="HisKA"/>
    <property type="match status" value="1"/>
</dbReference>
<keyword evidence="4" id="KW-0597">Phosphoprotein</keyword>
<reference evidence="10 11" key="1">
    <citation type="submission" date="2018-09" db="EMBL/GenBank/DDBJ databases">
        <title>Novel species of Cryobacterium.</title>
        <authorList>
            <person name="Liu Q."/>
            <person name="Xin Y.-H."/>
        </authorList>
    </citation>
    <scope>NUCLEOTIDE SEQUENCE [LARGE SCALE GENOMIC DNA]</scope>
    <source>
        <strain evidence="10 11">Hh39</strain>
    </source>
</reference>
<feature type="transmembrane region" description="Helical" evidence="8">
    <location>
        <begin position="145"/>
        <end position="169"/>
    </location>
</feature>
<keyword evidence="8" id="KW-1133">Transmembrane helix</keyword>
<evidence type="ECO:0000259" key="9">
    <source>
        <dbReference type="PROSITE" id="PS50109"/>
    </source>
</evidence>
<dbReference type="PANTHER" id="PTHR43047">
    <property type="entry name" value="TWO-COMPONENT HISTIDINE PROTEIN KINASE"/>
    <property type="match status" value="1"/>
</dbReference>
<evidence type="ECO:0000256" key="4">
    <source>
        <dbReference type="ARBA" id="ARBA00022553"/>
    </source>
</evidence>
<dbReference type="GO" id="GO:0000155">
    <property type="term" value="F:phosphorelay sensor kinase activity"/>
    <property type="evidence" value="ECO:0007669"/>
    <property type="project" value="InterPro"/>
</dbReference>
<evidence type="ECO:0000256" key="1">
    <source>
        <dbReference type="ARBA" id="ARBA00000085"/>
    </source>
</evidence>
<dbReference type="Pfam" id="PF02518">
    <property type="entry name" value="HATPase_c"/>
    <property type="match status" value="1"/>
</dbReference>
<dbReference type="InterPro" id="IPR004358">
    <property type="entry name" value="Sig_transdc_His_kin-like_C"/>
</dbReference>
<proteinExistence type="predicted"/>
<dbReference type="Gene3D" id="3.30.565.10">
    <property type="entry name" value="Histidine kinase-like ATPase, C-terminal domain"/>
    <property type="match status" value="1"/>
</dbReference>
<dbReference type="Pfam" id="PF00512">
    <property type="entry name" value="HisKA"/>
    <property type="match status" value="1"/>
</dbReference>
<dbReference type="EC" id="2.7.13.3" evidence="3"/>
<dbReference type="Gene3D" id="1.10.287.130">
    <property type="match status" value="1"/>
</dbReference>
<dbReference type="SUPFAM" id="SSF55785">
    <property type="entry name" value="PYP-like sensor domain (PAS domain)"/>
    <property type="match status" value="1"/>
</dbReference>
<keyword evidence="11" id="KW-1185">Reference proteome</keyword>
<dbReference type="InterPro" id="IPR035965">
    <property type="entry name" value="PAS-like_dom_sf"/>
</dbReference>
<evidence type="ECO:0000313" key="11">
    <source>
        <dbReference type="Proteomes" id="UP000272015"/>
    </source>
</evidence>
<dbReference type="PROSITE" id="PS51257">
    <property type="entry name" value="PROKAR_LIPOPROTEIN"/>
    <property type="match status" value="1"/>
</dbReference>
<dbReference type="GO" id="GO:0009927">
    <property type="term" value="F:histidine phosphotransfer kinase activity"/>
    <property type="evidence" value="ECO:0007669"/>
    <property type="project" value="TreeGrafter"/>
</dbReference>
<gene>
    <name evidence="10" type="ORF">D6T64_05855</name>
</gene>
<dbReference type="GO" id="GO:0005886">
    <property type="term" value="C:plasma membrane"/>
    <property type="evidence" value="ECO:0007669"/>
    <property type="project" value="UniProtKB-SubCell"/>
</dbReference>
<feature type="transmembrane region" description="Helical" evidence="8">
    <location>
        <begin position="72"/>
        <end position="89"/>
    </location>
</feature>
<dbReference type="InterPro" id="IPR005467">
    <property type="entry name" value="His_kinase_dom"/>
</dbReference>
<dbReference type="SUPFAM" id="SSF47384">
    <property type="entry name" value="Homodimeric domain of signal transducing histidine kinase"/>
    <property type="match status" value="1"/>
</dbReference>
<feature type="transmembrane region" description="Helical" evidence="8">
    <location>
        <begin position="44"/>
        <end position="65"/>
    </location>
</feature>
<evidence type="ECO:0000256" key="7">
    <source>
        <dbReference type="ARBA" id="ARBA00023012"/>
    </source>
</evidence>
<comment type="caution">
    <text evidence="10">The sequence shown here is derived from an EMBL/GenBank/DDBJ whole genome shotgun (WGS) entry which is preliminary data.</text>
</comment>
<protein>
    <recommendedName>
        <fullName evidence="3">histidine kinase</fullName>
        <ecNumber evidence="3">2.7.13.3</ecNumber>
    </recommendedName>
</protein>
<keyword evidence="8" id="KW-0812">Transmembrane</keyword>
<dbReference type="PRINTS" id="PR00344">
    <property type="entry name" value="BCTRLSENSOR"/>
</dbReference>
<keyword evidence="8" id="KW-0472">Membrane</keyword>
<feature type="transmembrane region" description="Helical" evidence="8">
    <location>
        <begin position="20"/>
        <end position="38"/>
    </location>
</feature>
<dbReference type="FunFam" id="3.30.565.10:FF:000006">
    <property type="entry name" value="Sensor histidine kinase WalK"/>
    <property type="match status" value="1"/>
</dbReference>
<evidence type="ECO:0000256" key="8">
    <source>
        <dbReference type="SAM" id="Phobius"/>
    </source>
</evidence>
<dbReference type="CDD" id="cd00075">
    <property type="entry name" value="HATPase"/>
    <property type="match status" value="1"/>
</dbReference>
<keyword evidence="6 10" id="KW-0418">Kinase</keyword>
<dbReference type="CDD" id="cd00082">
    <property type="entry name" value="HisKA"/>
    <property type="match status" value="1"/>
</dbReference>
<dbReference type="SMART" id="SM00387">
    <property type="entry name" value="HATPase_c"/>
    <property type="match status" value="1"/>
</dbReference>
<dbReference type="PROSITE" id="PS50109">
    <property type="entry name" value="HIS_KIN"/>
    <property type="match status" value="1"/>
</dbReference>
<dbReference type="SUPFAM" id="SSF55874">
    <property type="entry name" value="ATPase domain of HSP90 chaperone/DNA topoisomerase II/histidine kinase"/>
    <property type="match status" value="1"/>
</dbReference>
<dbReference type="PANTHER" id="PTHR43047:SF72">
    <property type="entry name" value="OSMOSENSING HISTIDINE PROTEIN KINASE SLN1"/>
    <property type="match status" value="1"/>
</dbReference>